<reference evidence="1" key="1">
    <citation type="submission" date="2018-05" db="EMBL/GenBank/DDBJ databases">
        <authorList>
            <person name="Lanie J.A."/>
            <person name="Ng W.-L."/>
            <person name="Kazmierczak K.M."/>
            <person name="Andrzejewski T.M."/>
            <person name="Davidsen T.M."/>
            <person name="Wayne K.J."/>
            <person name="Tettelin H."/>
            <person name="Glass J.I."/>
            <person name="Rusch D."/>
            <person name="Podicherti R."/>
            <person name="Tsui H.-C.T."/>
            <person name="Winkler M.E."/>
        </authorList>
    </citation>
    <scope>NUCLEOTIDE SEQUENCE</scope>
</reference>
<proteinExistence type="predicted"/>
<dbReference type="PANTHER" id="PTHR33986">
    <property type="entry name" value="OS02G0535700 PROTEIN"/>
    <property type="match status" value="1"/>
</dbReference>
<dbReference type="AlphaFoldDB" id="A0A382MEB2"/>
<dbReference type="InterPro" id="IPR009367">
    <property type="entry name" value="Elm1-like"/>
</dbReference>
<sequence>MTKLKGLLLTEGFHGMISQVEGLAKALDLDFIHEKIELNNFWKLFPPKITPVKNFVFKNELGHEFNIVISCGRKSVIASLYLKNKYKSKIINIHIQNPKVSLSNFDFIIAPEHDSLFGENVVTSKGAIHYLTNDELIENENYLKPRIDSQKKIISFIIGGPNKYYDYNDKIIDEIFLKIENNFIRNNYQAIIIPSMRTPKNIIEKAQNYFDKNQIIVLDVDKKAYLSALKLADHIVVTCDSTSMISEAAITGKPIYVAQMPSIKRNQRFKEFFNLFKSLKIIKNLDSSVESWNYEKLDETNRISGYIKDKIKDHDFS</sequence>
<name>A0A382MEB2_9ZZZZ</name>
<organism evidence="1">
    <name type="scientific">marine metagenome</name>
    <dbReference type="NCBI Taxonomy" id="408172"/>
    <lineage>
        <taxon>unclassified sequences</taxon>
        <taxon>metagenomes</taxon>
        <taxon>ecological metagenomes</taxon>
    </lineage>
</organism>
<dbReference type="SUPFAM" id="SSF53756">
    <property type="entry name" value="UDP-Glycosyltransferase/glycogen phosphorylase"/>
    <property type="match status" value="1"/>
</dbReference>
<dbReference type="PANTHER" id="PTHR33986:SF15">
    <property type="entry name" value="MITOCHONDRIAL FISSION PROTEIN ELM1"/>
    <property type="match status" value="1"/>
</dbReference>
<evidence type="ECO:0000313" key="1">
    <source>
        <dbReference type="EMBL" id="SVC45581.1"/>
    </source>
</evidence>
<accession>A0A382MEB2</accession>
<dbReference type="EMBL" id="UINC01092200">
    <property type="protein sequence ID" value="SVC45581.1"/>
    <property type="molecule type" value="Genomic_DNA"/>
</dbReference>
<dbReference type="Pfam" id="PF06258">
    <property type="entry name" value="Mito_fiss_Elm1"/>
    <property type="match status" value="1"/>
</dbReference>
<evidence type="ECO:0008006" key="2">
    <source>
        <dbReference type="Google" id="ProtNLM"/>
    </source>
</evidence>
<protein>
    <recommendedName>
        <fullName evidence="2">Nucleoside-diphosphate sugar epimerase</fullName>
    </recommendedName>
</protein>
<gene>
    <name evidence="1" type="ORF">METZ01_LOCUS298435</name>
</gene>